<evidence type="ECO:0000256" key="4">
    <source>
        <dbReference type="ARBA" id="ARBA00022723"/>
    </source>
</evidence>
<dbReference type="Gene3D" id="1.10.441.10">
    <property type="entry name" value="Phosphomannose Isomerase, domain 2"/>
    <property type="match status" value="1"/>
</dbReference>
<feature type="binding site" evidence="8">
    <location>
        <position position="96"/>
    </location>
    <ligand>
        <name>Zn(2+)</name>
        <dbReference type="ChEBI" id="CHEBI:29105"/>
    </ligand>
</feature>
<keyword evidence="6 11" id="KW-0413">Isomerase</keyword>
<dbReference type="RefSeq" id="WP_053962308.1">
    <property type="nucleotide sequence ID" value="NZ_CAJPTR010000005.1"/>
</dbReference>
<dbReference type="InterPro" id="IPR018050">
    <property type="entry name" value="Pmannose_isomerase-type1_CS"/>
</dbReference>
<keyword evidence="4 8" id="KW-0479">Metal-binding</keyword>
<dbReference type="EMBL" id="CP012390">
    <property type="protein sequence ID" value="ALE19265.1"/>
    <property type="molecule type" value="Genomic_DNA"/>
</dbReference>
<keyword evidence="5 8" id="KW-0862">Zinc</keyword>
<dbReference type="GeneID" id="84895184"/>
<dbReference type="PANTHER" id="PTHR10309:SF0">
    <property type="entry name" value="MANNOSE-6-PHOSPHATE ISOMERASE"/>
    <property type="match status" value="1"/>
</dbReference>
<dbReference type="InterPro" id="IPR011051">
    <property type="entry name" value="RmlC_Cupin_sf"/>
</dbReference>
<evidence type="ECO:0000256" key="2">
    <source>
        <dbReference type="ARBA" id="ARBA00010772"/>
    </source>
</evidence>
<dbReference type="GO" id="GO:0005829">
    <property type="term" value="C:cytosol"/>
    <property type="evidence" value="ECO:0007669"/>
    <property type="project" value="TreeGrafter"/>
</dbReference>
<dbReference type="PATRIC" id="fig|1528099.3.peg.1277"/>
<dbReference type="Proteomes" id="UP000068137">
    <property type="component" value="Chromosome"/>
</dbReference>
<dbReference type="PIRSF" id="PIRSF001480">
    <property type="entry name" value="Mannose-6-phosphate_isomerase"/>
    <property type="match status" value="1"/>
</dbReference>
<feature type="binding site" evidence="8">
    <location>
        <position position="98"/>
    </location>
    <ligand>
        <name>Zn(2+)</name>
        <dbReference type="ChEBI" id="CHEBI:29105"/>
    </ligand>
</feature>
<dbReference type="NCBIfam" id="TIGR00218">
    <property type="entry name" value="manA"/>
    <property type="match status" value="1"/>
</dbReference>
<evidence type="ECO:0000313" key="11">
    <source>
        <dbReference type="EMBL" id="VHO01298.1"/>
    </source>
</evidence>
<protein>
    <recommendedName>
        <fullName evidence="3">mannose-6-phosphate isomerase</fullName>
        <ecNumber evidence="3">5.3.1.8</ecNumber>
    </recommendedName>
</protein>
<comment type="catalytic activity">
    <reaction evidence="1">
        <text>D-mannose 6-phosphate = D-fructose 6-phosphate</text>
        <dbReference type="Rhea" id="RHEA:12356"/>
        <dbReference type="ChEBI" id="CHEBI:58735"/>
        <dbReference type="ChEBI" id="CHEBI:61527"/>
        <dbReference type="EC" id="5.3.1.8"/>
    </reaction>
</comment>
<dbReference type="SUPFAM" id="SSF51182">
    <property type="entry name" value="RmlC-like cupins"/>
    <property type="match status" value="1"/>
</dbReference>
<gene>
    <name evidence="11" type="primary">manA</name>
    <name evidence="10" type="ORF">AL705_06470</name>
    <name evidence="11" type="ORF">LC603019_01281</name>
</gene>
<evidence type="ECO:0000256" key="8">
    <source>
        <dbReference type="PIRSR" id="PIRSR001480-2"/>
    </source>
</evidence>
<dbReference type="InterPro" id="IPR016305">
    <property type="entry name" value="Mannose-6-P_Isomerase"/>
</dbReference>
<dbReference type="Pfam" id="PF20511">
    <property type="entry name" value="PMI_typeI_cat"/>
    <property type="match status" value="1"/>
</dbReference>
<sequence>MYLLDGAIRNYAWGSHQELAALREAPTPTEHPEAEMWFGAHSGDPAPLAADHTRTLLDVITSAPAQELGSFISQDFEGHLPFLLKVLAAEKPLSLQAHPSTQQAQEGFARENAQGVPLDAPDRNYHDPNHKPELIVGLTRFHALAGFRDPQKTLALFDALAVTELQPFAEMLRAEPDANGIRAVMTTLITLTRGHLHDCITAAQQAAQRLVAENDAWVDEAATFLNLVSEYGVDAGALCALLLNRITLEPGEAIFMGPGMLHAYLHGVGVEIMANSDNVLRGGLTPKHVDVPELMHVLQFDALLDPVAPAVPVETPTHGIFPTEGIDSVEYLTPVPEFRLSRTRLEAEMTTDIGVEGPFIVLVTEGSVTLTPHTGDEYLDVPAGQAAWVGSWEDRPAIATGESPATVFLARVP</sequence>
<comment type="similarity">
    <text evidence="2">Belongs to the mannose-6-phosphate isomerase type 1 family.</text>
</comment>
<dbReference type="GO" id="GO:0008270">
    <property type="term" value="F:zinc ion binding"/>
    <property type="evidence" value="ECO:0007669"/>
    <property type="project" value="InterPro"/>
</dbReference>
<dbReference type="InterPro" id="IPR046457">
    <property type="entry name" value="PMI_typeI_cat"/>
</dbReference>
<dbReference type="GO" id="GO:0004476">
    <property type="term" value="F:mannose-6-phosphate isomerase activity"/>
    <property type="evidence" value="ECO:0007669"/>
    <property type="project" value="UniProtKB-EC"/>
</dbReference>
<dbReference type="Gene3D" id="2.60.120.10">
    <property type="entry name" value="Jelly Rolls"/>
    <property type="match status" value="2"/>
</dbReference>
<evidence type="ECO:0000313" key="12">
    <source>
        <dbReference type="Proteomes" id="UP000068137"/>
    </source>
</evidence>
<comment type="cofactor">
    <cofactor evidence="8">
        <name>Zn(2+)</name>
        <dbReference type="ChEBI" id="CHEBI:29105"/>
    </cofactor>
    <text evidence="8">Binds 1 zinc ion per subunit.</text>
</comment>
<feature type="domain" description="Phosphomannose isomerase type I catalytic" evidence="9">
    <location>
        <begin position="3"/>
        <end position="148"/>
    </location>
</feature>
<evidence type="ECO:0000313" key="13">
    <source>
        <dbReference type="Proteomes" id="UP000324288"/>
    </source>
</evidence>
<dbReference type="Proteomes" id="UP000324288">
    <property type="component" value="Chromosome"/>
</dbReference>
<evidence type="ECO:0000256" key="1">
    <source>
        <dbReference type="ARBA" id="ARBA00000757"/>
    </source>
</evidence>
<proteinExistence type="inferred from homology"/>
<evidence type="ECO:0000256" key="6">
    <source>
        <dbReference type="ARBA" id="ARBA00023235"/>
    </source>
</evidence>
<dbReference type="PROSITE" id="PS00965">
    <property type="entry name" value="PMI_I_1"/>
    <property type="match status" value="1"/>
</dbReference>
<accession>A0A0M4LZ91</accession>
<evidence type="ECO:0000313" key="10">
    <source>
        <dbReference type="EMBL" id="ALE19265.1"/>
    </source>
</evidence>
<dbReference type="OrthoDB" id="9792649at2"/>
<reference evidence="11 13" key="3">
    <citation type="submission" date="2019-04" db="EMBL/GenBank/DDBJ databases">
        <authorList>
            <person name="Seth-Smith MB H."/>
            <person name="Seth-Smith H."/>
        </authorList>
    </citation>
    <scope>NUCLEOTIDE SEQUENCE [LARGE SCALE GENOMIC DNA]</scope>
    <source>
        <strain evidence="11">USB-603019</strain>
    </source>
</reference>
<dbReference type="PRINTS" id="PR00714">
    <property type="entry name" value="MAN6PISMRASE"/>
</dbReference>
<dbReference type="CDD" id="cd07011">
    <property type="entry name" value="cupin_PMI_type_I_N"/>
    <property type="match status" value="1"/>
</dbReference>
<feature type="binding site" evidence="8">
    <location>
        <position position="133"/>
    </location>
    <ligand>
        <name>Zn(2+)</name>
        <dbReference type="ChEBI" id="CHEBI:29105"/>
    </ligand>
</feature>
<reference evidence="10" key="2">
    <citation type="journal article" date="2016" name="Int. J. Syst. Evol. Microbiol.">
        <title>Lawsonella clevelandensis gen. nov., sp. nov., a new member of the suborder Corynebacterineae isolated from human abscesses.</title>
        <authorList>
            <person name="Bell M.E."/>
            <person name="Bernard K.A."/>
            <person name="Harrington S.M."/>
            <person name="Patel N.B."/>
            <person name="Tucker T.A."/>
            <person name="Metcalfe M.G."/>
            <person name="McQuiston J.R."/>
        </authorList>
    </citation>
    <scope>NUCLEOTIDE SEQUENCE</scope>
    <source>
        <strain evidence="10">X1698</strain>
    </source>
</reference>
<name>A0A0M4LZ91_9ACTN</name>
<feature type="binding site" evidence="8">
    <location>
        <position position="262"/>
    </location>
    <ligand>
        <name>Zn(2+)</name>
        <dbReference type="ChEBI" id="CHEBI:29105"/>
    </ligand>
</feature>
<evidence type="ECO:0000256" key="3">
    <source>
        <dbReference type="ARBA" id="ARBA00011956"/>
    </source>
</evidence>
<dbReference type="GO" id="GO:0005975">
    <property type="term" value="P:carbohydrate metabolic process"/>
    <property type="evidence" value="ECO:0007669"/>
    <property type="project" value="InterPro"/>
</dbReference>
<dbReference type="PANTHER" id="PTHR10309">
    <property type="entry name" value="MANNOSE-6-PHOSPHATE ISOMERASE"/>
    <property type="match status" value="1"/>
</dbReference>
<organism evidence="10 12">
    <name type="scientific">Lawsonella clevelandensis</name>
    <dbReference type="NCBI Taxonomy" id="1528099"/>
    <lineage>
        <taxon>Bacteria</taxon>
        <taxon>Bacillati</taxon>
        <taxon>Actinomycetota</taxon>
        <taxon>Actinomycetes</taxon>
        <taxon>Mycobacteriales</taxon>
        <taxon>Lawsonellaceae</taxon>
        <taxon>Lawsonella</taxon>
    </lineage>
</organism>
<dbReference type="InterPro" id="IPR014710">
    <property type="entry name" value="RmlC-like_jellyroll"/>
</dbReference>
<dbReference type="AlphaFoldDB" id="A0A0M4LZ91"/>
<dbReference type="STRING" id="1528099.AL705_06470"/>
<dbReference type="KEGG" id="cbq:AL705_06470"/>
<dbReference type="EC" id="5.3.1.8" evidence="3"/>
<feature type="active site" evidence="7">
    <location>
        <position position="281"/>
    </location>
</feature>
<dbReference type="EMBL" id="LR584267">
    <property type="protein sequence ID" value="VHO01298.1"/>
    <property type="molecule type" value="Genomic_DNA"/>
</dbReference>
<evidence type="ECO:0000256" key="7">
    <source>
        <dbReference type="PIRSR" id="PIRSR001480-1"/>
    </source>
</evidence>
<evidence type="ECO:0000259" key="9">
    <source>
        <dbReference type="Pfam" id="PF20511"/>
    </source>
</evidence>
<evidence type="ECO:0000256" key="5">
    <source>
        <dbReference type="ARBA" id="ARBA00022833"/>
    </source>
</evidence>
<reference evidence="10 12" key="1">
    <citation type="journal article" date="2015" name="Genome Announc.">
        <title>Complete Genome Sequences for Two Strains of a Novel Fastidious, Partially Acid-Fast, Gram-Positive Corynebacterineae Bacterium, Derived from Human Clinical Samples.</title>
        <authorList>
            <person name="Nicholson A.C."/>
            <person name="Bell M."/>
            <person name="Humrighouse B.W."/>
            <person name="McQuiston J.R."/>
        </authorList>
    </citation>
    <scope>NUCLEOTIDE SEQUENCE [LARGE SCALE GENOMIC DNA]</scope>
    <source>
        <strain evidence="10 12">X1698</strain>
    </source>
</reference>
<keyword evidence="13" id="KW-1185">Reference proteome</keyword>
<dbReference type="GO" id="GO:0009298">
    <property type="term" value="P:GDP-mannose biosynthetic process"/>
    <property type="evidence" value="ECO:0007669"/>
    <property type="project" value="InterPro"/>
</dbReference>
<dbReference type="InterPro" id="IPR001250">
    <property type="entry name" value="Man6P_Isoase-1"/>
</dbReference>